<feature type="domain" description="LysM" evidence="2">
    <location>
        <begin position="110"/>
        <end position="157"/>
    </location>
</feature>
<dbReference type="SUPFAM" id="SSF54106">
    <property type="entry name" value="LysM domain"/>
    <property type="match status" value="2"/>
</dbReference>
<evidence type="ECO:0000313" key="4">
    <source>
        <dbReference type="RefSeq" id="XP_020084598.1"/>
    </source>
</evidence>
<evidence type="ECO:0000259" key="2">
    <source>
        <dbReference type="PROSITE" id="PS51782"/>
    </source>
</evidence>
<accession>A0A6P5ETE6</accession>
<dbReference type="Pfam" id="PF01476">
    <property type="entry name" value="LysM"/>
    <property type="match status" value="2"/>
</dbReference>
<organism evidence="3 4">
    <name type="scientific">Ananas comosus</name>
    <name type="common">Pineapple</name>
    <name type="synonym">Ananas ananas</name>
    <dbReference type="NCBI Taxonomy" id="4615"/>
    <lineage>
        <taxon>Eukaryota</taxon>
        <taxon>Viridiplantae</taxon>
        <taxon>Streptophyta</taxon>
        <taxon>Embryophyta</taxon>
        <taxon>Tracheophyta</taxon>
        <taxon>Spermatophyta</taxon>
        <taxon>Magnoliopsida</taxon>
        <taxon>Liliopsida</taxon>
        <taxon>Poales</taxon>
        <taxon>Bromeliaceae</taxon>
        <taxon>Bromelioideae</taxon>
        <taxon>Ananas</taxon>
    </lineage>
</organism>
<dbReference type="SMART" id="SM00257">
    <property type="entry name" value="LysM"/>
    <property type="match status" value="2"/>
</dbReference>
<dbReference type="Proteomes" id="UP000515123">
    <property type="component" value="Linkage group 3"/>
</dbReference>
<keyword evidence="3" id="KW-1185">Reference proteome</keyword>
<evidence type="ECO:0000256" key="1">
    <source>
        <dbReference type="SAM" id="SignalP"/>
    </source>
</evidence>
<dbReference type="InterPro" id="IPR018392">
    <property type="entry name" value="LysM"/>
</dbReference>
<dbReference type="GO" id="GO:0005886">
    <property type="term" value="C:plasma membrane"/>
    <property type="evidence" value="ECO:0007669"/>
    <property type="project" value="EnsemblPlants"/>
</dbReference>
<keyword evidence="1" id="KW-0732">Signal</keyword>
<feature type="chain" id="PRO_5028235809" evidence="1">
    <location>
        <begin position="28"/>
        <end position="356"/>
    </location>
</feature>
<reference evidence="4" key="2">
    <citation type="submission" date="2025-08" db="UniProtKB">
        <authorList>
            <consortium name="RefSeq"/>
        </authorList>
    </citation>
    <scope>IDENTIFICATION</scope>
    <source>
        <tissue evidence="4">Leaf</tissue>
    </source>
</reference>
<reference evidence="3" key="1">
    <citation type="journal article" date="2015" name="Nat. Genet.">
        <title>The pineapple genome and the evolution of CAM photosynthesis.</title>
        <authorList>
            <person name="Ming R."/>
            <person name="VanBuren R."/>
            <person name="Wai C.M."/>
            <person name="Tang H."/>
            <person name="Schatz M.C."/>
            <person name="Bowers J.E."/>
            <person name="Lyons E."/>
            <person name="Wang M.L."/>
            <person name="Chen J."/>
            <person name="Biggers E."/>
            <person name="Zhang J."/>
            <person name="Huang L."/>
            <person name="Zhang L."/>
            <person name="Miao W."/>
            <person name="Zhang J."/>
            <person name="Ye Z."/>
            <person name="Miao C."/>
            <person name="Lin Z."/>
            <person name="Wang H."/>
            <person name="Zhou H."/>
            <person name="Yim W.C."/>
            <person name="Priest H.D."/>
            <person name="Zheng C."/>
            <person name="Woodhouse M."/>
            <person name="Edger P.P."/>
            <person name="Guyot R."/>
            <person name="Guo H.B."/>
            <person name="Guo H."/>
            <person name="Zheng G."/>
            <person name="Singh R."/>
            <person name="Sharma A."/>
            <person name="Min X."/>
            <person name="Zheng Y."/>
            <person name="Lee H."/>
            <person name="Gurtowski J."/>
            <person name="Sedlazeck F.J."/>
            <person name="Harkess A."/>
            <person name="McKain M.R."/>
            <person name="Liao Z."/>
            <person name="Fang J."/>
            <person name="Liu J."/>
            <person name="Zhang X."/>
            <person name="Zhang Q."/>
            <person name="Hu W."/>
            <person name="Qin Y."/>
            <person name="Wang K."/>
            <person name="Chen L.Y."/>
            <person name="Shirley N."/>
            <person name="Lin Y.R."/>
            <person name="Liu L.Y."/>
            <person name="Hernandez A.G."/>
            <person name="Wright C.L."/>
            <person name="Bulone V."/>
            <person name="Tuskan G.A."/>
            <person name="Heath K."/>
            <person name="Zee F."/>
            <person name="Moore P.H."/>
            <person name="Sunkar R."/>
            <person name="Leebens-Mack J.H."/>
            <person name="Mockler T."/>
            <person name="Bennetzen J.L."/>
            <person name="Freeling M."/>
            <person name="Sankoff D."/>
            <person name="Paterson A.H."/>
            <person name="Zhu X."/>
            <person name="Yang X."/>
            <person name="Smith J.A."/>
            <person name="Cushman J.C."/>
            <person name="Paull R.E."/>
            <person name="Yu Q."/>
        </authorList>
    </citation>
    <scope>NUCLEOTIDE SEQUENCE [LARGE SCALE GENOMIC DNA]</scope>
    <source>
        <strain evidence="3">cv. F153</strain>
    </source>
</reference>
<sequence>MSSGPRIVVALVAVVVAALAVAAPASAANFTCNHTAVAECGGVIGYVAANATTYGAVRSLFQVSTLAALLGANDLPPSTPAAAPVAAGGVVRVPFPCACSNGTGRSNRTPTYTSKNGDTLDAIARNVFGGFVTYEEIADANQIPNPNVISVGDKLWIPLPCSCDPVGGEAVVHLGYSVPHGSTVEGIAEEFGVDNATLMEINGIADPSKLQAEQILDVPLRACSSSIRSNSLDSNLRLANGSYVLTANGCIFCSCSSSSYQLNCSIAQNKSSSECDVPKCPGNLFLGSTSSSGCNVTTCAYNGYTNATGLNISVNPVTNQTKCSSNAGSLERGLRGSIWRAFLTSIHIALIGICFV</sequence>
<proteinExistence type="predicted"/>
<feature type="domain" description="LysM" evidence="2">
    <location>
        <begin position="174"/>
        <end position="218"/>
    </location>
</feature>
<dbReference type="PANTHER" id="PTHR33734">
    <property type="entry name" value="LYSM DOMAIN-CONTAINING GPI-ANCHORED PROTEIN 2"/>
    <property type="match status" value="1"/>
</dbReference>
<dbReference type="PANTHER" id="PTHR33734:SF31">
    <property type="entry name" value="CHITIN ELICITOR-BINDING PROTEIN"/>
    <property type="match status" value="1"/>
</dbReference>
<dbReference type="OrthoDB" id="2107166at2759"/>
<dbReference type="PROSITE" id="PS51782">
    <property type="entry name" value="LYSM"/>
    <property type="match status" value="2"/>
</dbReference>
<name>A0A6P5ETE6_ANACO</name>
<feature type="signal peptide" evidence="1">
    <location>
        <begin position="1"/>
        <end position="27"/>
    </location>
</feature>
<evidence type="ECO:0000313" key="3">
    <source>
        <dbReference type="Proteomes" id="UP000515123"/>
    </source>
</evidence>
<protein>
    <submittedName>
        <fullName evidence="4">Chitin elicitor-binding protein-like</fullName>
    </submittedName>
</protein>
<dbReference type="Gramene" id="Aco011958.1.mrna1">
    <property type="protein sequence ID" value="Aco011958.1.mrna1"/>
    <property type="gene ID" value="Aco011958.1.path1"/>
</dbReference>
<gene>
    <name evidence="4" type="primary">LOC109707602</name>
</gene>
<dbReference type="RefSeq" id="XP_020084598.1">
    <property type="nucleotide sequence ID" value="XM_020229009.1"/>
</dbReference>
<dbReference type="Gene3D" id="3.10.350.10">
    <property type="entry name" value="LysM domain"/>
    <property type="match status" value="2"/>
</dbReference>
<dbReference type="CDD" id="cd00118">
    <property type="entry name" value="LysM"/>
    <property type="match status" value="1"/>
</dbReference>
<dbReference type="AlphaFoldDB" id="A0A6P5ETE6"/>
<dbReference type="GeneID" id="109707602"/>
<dbReference type="InterPro" id="IPR036779">
    <property type="entry name" value="LysM_dom_sf"/>
</dbReference>
<dbReference type="GO" id="GO:0008061">
    <property type="term" value="F:chitin binding"/>
    <property type="evidence" value="ECO:0007669"/>
    <property type="project" value="EnsemblPlants"/>
</dbReference>